<dbReference type="AlphaFoldDB" id="A0A1F4S8I4"/>
<dbReference type="InterPro" id="IPR040442">
    <property type="entry name" value="Pyrv_kinase-like_dom_sf"/>
</dbReference>
<sequence>MVEVIATYPAYASHRMALAMHPVVSSLRFNTIEPVFGQKRKFIRKMREECGDKRLWLDLKTRQLRSTRVSSLPQSEITLSHKISVNTPVAVLFKDRFNGVVFEWMAEEVCGNRIIMRPDFSWVTGAGEAINILAPSLEIDGFFTKADLAYLRLGLHNVMLSFTELEEDLLQTYSLDPAANIIAKIESRRGVSFVENVYPKYSGRVRLMAALDDLYINMGRRKEDILDVLKIIIGMDPDAIAASRILTSLEREESPSMQDIVFLAHLRALGYKRFMLSDGLCANERAVFVALKTLQSLIDKGHI</sequence>
<dbReference type="EMBL" id="MEUA01000004">
    <property type="protein sequence ID" value="OGC16711.1"/>
    <property type="molecule type" value="Genomic_DNA"/>
</dbReference>
<evidence type="ECO:0008006" key="3">
    <source>
        <dbReference type="Google" id="ProtNLM"/>
    </source>
</evidence>
<evidence type="ECO:0000313" key="2">
    <source>
        <dbReference type="Proteomes" id="UP000177905"/>
    </source>
</evidence>
<proteinExistence type="predicted"/>
<comment type="caution">
    <text evidence="1">The sequence shown here is derived from an EMBL/GenBank/DDBJ whole genome shotgun (WGS) entry which is preliminary data.</text>
</comment>
<dbReference type="Gene3D" id="3.20.20.60">
    <property type="entry name" value="Phosphoenolpyruvate-binding domains"/>
    <property type="match status" value="1"/>
</dbReference>
<dbReference type="Proteomes" id="UP000177905">
    <property type="component" value="Unassembled WGS sequence"/>
</dbReference>
<gene>
    <name evidence="1" type="ORF">A2290_09370</name>
</gene>
<organism evidence="1 2">
    <name type="scientific">candidate division WOR-1 bacterium RIFOXYB2_FULL_36_35</name>
    <dbReference type="NCBI Taxonomy" id="1802578"/>
    <lineage>
        <taxon>Bacteria</taxon>
        <taxon>Bacillati</taxon>
        <taxon>Saganbacteria</taxon>
    </lineage>
</organism>
<dbReference type="InterPro" id="IPR015813">
    <property type="entry name" value="Pyrv/PenolPyrv_kinase-like_dom"/>
</dbReference>
<dbReference type="GO" id="GO:0003824">
    <property type="term" value="F:catalytic activity"/>
    <property type="evidence" value="ECO:0007669"/>
    <property type="project" value="InterPro"/>
</dbReference>
<accession>A0A1F4S8I4</accession>
<reference evidence="1 2" key="1">
    <citation type="journal article" date="2016" name="Nat. Commun.">
        <title>Thousands of microbial genomes shed light on interconnected biogeochemical processes in an aquifer system.</title>
        <authorList>
            <person name="Anantharaman K."/>
            <person name="Brown C.T."/>
            <person name="Hug L.A."/>
            <person name="Sharon I."/>
            <person name="Castelle C.J."/>
            <person name="Probst A.J."/>
            <person name="Thomas B.C."/>
            <person name="Singh A."/>
            <person name="Wilkins M.J."/>
            <person name="Karaoz U."/>
            <person name="Brodie E.L."/>
            <person name="Williams K.H."/>
            <person name="Hubbard S.S."/>
            <person name="Banfield J.F."/>
        </authorList>
    </citation>
    <scope>NUCLEOTIDE SEQUENCE [LARGE SCALE GENOMIC DNA]</scope>
</reference>
<protein>
    <recommendedName>
        <fullName evidence="3">Pyruvate kinase barrel domain-containing protein</fullName>
    </recommendedName>
</protein>
<evidence type="ECO:0000313" key="1">
    <source>
        <dbReference type="EMBL" id="OGC16711.1"/>
    </source>
</evidence>
<dbReference type="SUPFAM" id="SSF51621">
    <property type="entry name" value="Phosphoenolpyruvate/pyruvate domain"/>
    <property type="match status" value="1"/>
</dbReference>
<name>A0A1F4S8I4_UNCSA</name>